<evidence type="ECO:0000256" key="3">
    <source>
        <dbReference type="SAM" id="MobiDB-lite"/>
    </source>
</evidence>
<keyword evidence="2" id="KW-0040">ANK repeat</keyword>
<feature type="region of interest" description="Disordered" evidence="3">
    <location>
        <begin position="357"/>
        <end position="387"/>
    </location>
</feature>
<dbReference type="InterPro" id="IPR036770">
    <property type="entry name" value="Ankyrin_rpt-contain_sf"/>
</dbReference>
<sequence length="406" mass="42934">PAVPSSARLIPAAPSSHATSSRSPHRACSSARIHRGMLRLASHQPRAGAIDGRFATAFADGSRRFRPVVEDRVARRIQPKLTAASPPGGCRSSHPGSGRQSPPVVTLSGAGRTVSGCLTTCWPGAPTLAGQSNFDGKRGANTKRRRPTPWPPLIGWLRVARVPVDPLKRADWTPLMLASAKPFEPMLRLLLSHGARPGLVNKDGWTPLHLACRVGQPACADRPARNGRTPAHTLALHGHAGLTPGLCPSCCPARLGAGQRSRLVRLAAPAMEACKAGSLACLRVILDIVGGVGADRWDSAGYTCLHHAARLWPNRAVPLPAEACFLTPALRTRLAAPAIGVTPLQLACREATAAPAAVGGRRRRRSEPAGRQGAARAEDYARLSSGSEECRAVVAEALRRLRQPQD</sequence>
<feature type="region of interest" description="Disordered" evidence="3">
    <location>
        <begin position="76"/>
        <end position="107"/>
    </location>
</feature>
<dbReference type="PANTHER" id="PTHR24173">
    <property type="entry name" value="ANKYRIN REPEAT CONTAINING"/>
    <property type="match status" value="1"/>
</dbReference>
<evidence type="ECO:0000313" key="5">
    <source>
        <dbReference type="WBParaSite" id="maker-unitig_2003-snap-gene-0.3-mRNA-1"/>
    </source>
</evidence>
<organism evidence="4 5">
    <name type="scientific">Macrostomum lignano</name>
    <dbReference type="NCBI Taxonomy" id="282301"/>
    <lineage>
        <taxon>Eukaryota</taxon>
        <taxon>Metazoa</taxon>
        <taxon>Spiralia</taxon>
        <taxon>Lophotrochozoa</taxon>
        <taxon>Platyhelminthes</taxon>
        <taxon>Rhabditophora</taxon>
        <taxon>Macrostomorpha</taxon>
        <taxon>Macrostomida</taxon>
        <taxon>Macrostomidae</taxon>
        <taxon>Macrostomum</taxon>
    </lineage>
</organism>
<proteinExistence type="predicted"/>
<dbReference type="Pfam" id="PF12796">
    <property type="entry name" value="Ank_2"/>
    <property type="match status" value="1"/>
</dbReference>
<dbReference type="SMART" id="SM00248">
    <property type="entry name" value="ANK"/>
    <property type="match status" value="3"/>
</dbReference>
<reference evidence="5" key="1">
    <citation type="submission" date="2016-11" db="UniProtKB">
        <authorList>
            <consortium name="WormBaseParasite"/>
        </authorList>
    </citation>
    <scope>IDENTIFICATION</scope>
</reference>
<keyword evidence="4" id="KW-1185">Reference proteome</keyword>
<dbReference type="SUPFAM" id="SSF48403">
    <property type="entry name" value="Ankyrin repeat"/>
    <property type="match status" value="1"/>
</dbReference>
<evidence type="ECO:0000256" key="1">
    <source>
        <dbReference type="ARBA" id="ARBA00022737"/>
    </source>
</evidence>
<evidence type="ECO:0000256" key="2">
    <source>
        <dbReference type="ARBA" id="ARBA00023043"/>
    </source>
</evidence>
<keyword evidence="1" id="KW-0677">Repeat</keyword>
<dbReference type="AlphaFoldDB" id="A0A1I8F5H4"/>
<dbReference type="InterPro" id="IPR002110">
    <property type="entry name" value="Ankyrin_rpt"/>
</dbReference>
<dbReference type="Proteomes" id="UP000095280">
    <property type="component" value="Unplaced"/>
</dbReference>
<dbReference type="PANTHER" id="PTHR24173:SF74">
    <property type="entry name" value="ANKYRIN REPEAT DOMAIN-CONTAINING PROTEIN 16"/>
    <property type="match status" value="1"/>
</dbReference>
<dbReference type="Gene3D" id="1.25.40.20">
    <property type="entry name" value="Ankyrin repeat-containing domain"/>
    <property type="match status" value="2"/>
</dbReference>
<feature type="region of interest" description="Disordered" evidence="3">
    <location>
        <begin position="1"/>
        <end position="29"/>
    </location>
</feature>
<dbReference type="WBParaSite" id="maker-unitig_2003-snap-gene-0.3-mRNA-1">
    <property type="protein sequence ID" value="maker-unitig_2003-snap-gene-0.3-mRNA-1"/>
    <property type="gene ID" value="maker-unitig_2003-snap-gene-0.3"/>
</dbReference>
<evidence type="ECO:0000313" key="4">
    <source>
        <dbReference type="Proteomes" id="UP000095280"/>
    </source>
</evidence>
<protein>
    <submittedName>
        <fullName evidence="5">ANK_REP_REGION domain-containing protein</fullName>
    </submittedName>
</protein>
<name>A0A1I8F5H4_9PLAT</name>
<accession>A0A1I8F5H4</accession>